<evidence type="ECO:0000313" key="2">
    <source>
        <dbReference type="Proteomes" id="UP000738359"/>
    </source>
</evidence>
<proteinExistence type="predicted"/>
<protein>
    <submittedName>
        <fullName evidence="1">Uncharacterized protein</fullName>
    </submittedName>
</protein>
<gene>
    <name evidence="1" type="ORF">BGZ70_000458</name>
</gene>
<organism evidence="1 2">
    <name type="scientific">Mortierella alpina</name>
    <name type="common">Oleaginous fungus</name>
    <name type="synonym">Mortierella renispora</name>
    <dbReference type="NCBI Taxonomy" id="64518"/>
    <lineage>
        <taxon>Eukaryota</taxon>
        <taxon>Fungi</taxon>
        <taxon>Fungi incertae sedis</taxon>
        <taxon>Mucoromycota</taxon>
        <taxon>Mortierellomycotina</taxon>
        <taxon>Mortierellomycetes</taxon>
        <taxon>Mortierellales</taxon>
        <taxon>Mortierellaceae</taxon>
        <taxon>Mortierella</taxon>
    </lineage>
</organism>
<dbReference type="OrthoDB" id="5576763at2759"/>
<comment type="caution">
    <text evidence="1">The sequence shown here is derived from an EMBL/GenBank/DDBJ whole genome shotgun (WGS) entry which is preliminary data.</text>
</comment>
<evidence type="ECO:0000313" key="1">
    <source>
        <dbReference type="EMBL" id="KAF9966992.1"/>
    </source>
</evidence>
<dbReference type="EMBL" id="JAAAHY010000109">
    <property type="protein sequence ID" value="KAF9966992.1"/>
    <property type="molecule type" value="Genomic_DNA"/>
</dbReference>
<dbReference type="AlphaFoldDB" id="A0A9P6JCA3"/>
<reference evidence="1" key="1">
    <citation type="journal article" date="2020" name="Fungal Divers.">
        <title>Resolving the Mortierellaceae phylogeny through synthesis of multi-gene phylogenetics and phylogenomics.</title>
        <authorList>
            <person name="Vandepol N."/>
            <person name="Liber J."/>
            <person name="Desiro A."/>
            <person name="Na H."/>
            <person name="Kennedy M."/>
            <person name="Barry K."/>
            <person name="Grigoriev I.V."/>
            <person name="Miller A.N."/>
            <person name="O'Donnell K."/>
            <person name="Stajich J.E."/>
            <person name="Bonito G."/>
        </authorList>
    </citation>
    <scope>NUCLEOTIDE SEQUENCE</scope>
    <source>
        <strain evidence="1">CK1249</strain>
    </source>
</reference>
<keyword evidence="2" id="KW-1185">Reference proteome</keyword>
<name>A0A9P6JCA3_MORAP</name>
<dbReference type="Proteomes" id="UP000738359">
    <property type="component" value="Unassembled WGS sequence"/>
</dbReference>
<sequence>PGAKSNHPNCYDGADGGPGVSCAVDIKGDYLNKYSLVIKNVGGTTWRGTLVDDYTRRSTVVGQWTLPAGAGKIVNGQVGFVEYYKWNDGKPHACNTLPFTEATFYNPLSKTRGASGGKITKVYEYGNCVGKVRYSTKNLSHGYDIKVGF</sequence>
<accession>A0A9P6JCA3</accession>
<feature type="non-terminal residue" evidence="1">
    <location>
        <position position="1"/>
    </location>
</feature>